<organism evidence="10 11">
    <name type="scientific">Peptacetobacter hominis</name>
    <dbReference type="NCBI Taxonomy" id="2743610"/>
    <lineage>
        <taxon>Bacteria</taxon>
        <taxon>Bacillati</taxon>
        <taxon>Bacillota</taxon>
        <taxon>Clostridia</taxon>
        <taxon>Peptostreptococcales</taxon>
        <taxon>Peptostreptococcaceae</taxon>
        <taxon>Peptacetobacter</taxon>
    </lineage>
</organism>
<evidence type="ECO:0000256" key="3">
    <source>
        <dbReference type="ARBA" id="ARBA00023125"/>
    </source>
</evidence>
<protein>
    <recommendedName>
        <fullName evidence="1">Stage 0 sporulation protein A homolog</fullName>
    </recommendedName>
</protein>
<dbReference type="Proteomes" id="UP000317863">
    <property type="component" value="Unassembled WGS sequence"/>
</dbReference>
<sequence>MGKILLVEDDEILAKGISFKLKKEGFDVESVAYAEDAEKIFFDSKNQIDLIISDICLPDKTGFELCEEIRKISDVYIVMLTALDDEINAVMGYEMGADDYITKPFSLSILVSKVKVFMKRASCSNNLQKKEKIISGDIEFNYNDYSINIGCNEKVQLTMTEVKILTYLMENAYNVISKEQIAELLWDIDKDFIDDNTVAVYMSRLRKKIEKNPSSPQYIKNIKGIGYKWNARCIRI</sequence>
<dbReference type="InterPro" id="IPR016032">
    <property type="entry name" value="Sig_transdc_resp-reg_C-effctor"/>
</dbReference>
<dbReference type="GO" id="GO:0032993">
    <property type="term" value="C:protein-DNA complex"/>
    <property type="evidence" value="ECO:0007669"/>
    <property type="project" value="TreeGrafter"/>
</dbReference>
<keyword evidence="11" id="KW-1185">Reference proteome</keyword>
<evidence type="ECO:0000259" key="8">
    <source>
        <dbReference type="PROSITE" id="PS50110"/>
    </source>
</evidence>
<feature type="domain" description="Response regulatory" evidence="8">
    <location>
        <begin position="3"/>
        <end position="118"/>
    </location>
</feature>
<dbReference type="PANTHER" id="PTHR48111:SF73">
    <property type="entry name" value="ALKALINE PHOSPHATASE SYNTHESIS TRANSCRIPTIONAL REGULATORY PROTEIN PHOP"/>
    <property type="match status" value="1"/>
</dbReference>
<dbReference type="RefSeq" id="WP_142536659.1">
    <property type="nucleotide sequence ID" value="NZ_SGJB01000020.1"/>
</dbReference>
<keyword evidence="3 7" id="KW-0238">DNA-binding</keyword>
<dbReference type="Pfam" id="PF00072">
    <property type="entry name" value="Response_reg"/>
    <property type="match status" value="1"/>
</dbReference>
<dbReference type="InterPro" id="IPR001789">
    <property type="entry name" value="Sig_transdc_resp-reg_receiver"/>
</dbReference>
<evidence type="ECO:0000313" key="10">
    <source>
        <dbReference type="EMBL" id="TQQ83899.1"/>
    </source>
</evidence>
<feature type="modified residue" description="4-aspartylphosphate" evidence="6">
    <location>
        <position position="54"/>
    </location>
</feature>
<dbReference type="InterPro" id="IPR001867">
    <property type="entry name" value="OmpR/PhoB-type_DNA-bd"/>
</dbReference>
<dbReference type="InterPro" id="IPR036388">
    <property type="entry name" value="WH-like_DNA-bd_sf"/>
</dbReference>
<comment type="caution">
    <text evidence="10">The sequence shown here is derived from an EMBL/GenBank/DDBJ whole genome shotgun (WGS) entry which is preliminary data.</text>
</comment>
<evidence type="ECO:0000256" key="7">
    <source>
        <dbReference type="PROSITE-ProRule" id="PRU01091"/>
    </source>
</evidence>
<evidence type="ECO:0000259" key="9">
    <source>
        <dbReference type="PROSITE" id="PS51755"/>
    </source>
</evidence>
<dbReference type="SMART" id="SM00448">
    <property type="entry name" value="REC"/>
    <property type="match status" value="1"/>
</dbReference>
<dbReference type="AlphaFoldDB" id="A0A544QT82"/>
<feature type="domain" description="OmpR/PhoB-type" evidence="9">
    <location>
        <begin position="130"/>
        <end position="231"/>
    </location>
</feature>
<dbReference type="SUPFAM" id="SSF52172">
    <property type="entry name" value="CheY-like"/>
    <property type="match status" value="1"/>
</dbReference>
<dbReference type="EMBL" id="SGJB01000020">
    <property type="protein sequence ID" value="TQQ83899.1"/>
    <property type="molecule type" value="Genomic_DNA"/>
</dbReference>
<dbReference type="Gene3D" id="3.40.50.2300">
    <property type="match status" value="1"/>
</dbReference>
<evidence type="ECO:0000256" key="1">
    <source>
        <dbReference type="ARBA" id="ARBA00018672"/>
    </source>
</evidence>
<dbReference type="Pfam" id="PF00486">
    <property type="entry name" value="Trans_reg_C"/>
    <property type="match status" value="1"/>
</dbReference>
<dbReference type="GO" id="GO:0000976">
    <property type="term" value="F:transcription cis-regulatory region binding"/>
    <property type="evidence" value="ECO:0007669"/>
    <property type="project" value="TreeGrafter"/>
</dbReference>
<dbReference type="CDD" id="cd17574">
    <property type="entry name" value="REC_OmpR"/>
    <property type="match status" value="1"/>
</dbReference>
<dbReference type="PROSITE" id="PS50110">
    <property type="entry name" value="RESPONSE_REGULATORY"/>
    <property type="match status" value="1"/>
</dbReference>
<keyword evidence="6" id="KW-0597">Phosphoprotein</keyword>
<evidence type="ECO:0000256" key="4">
    <source>
        <dbReference type="ARBA" id="ARBA00023163"/>
    </source>
</evidence>
<name>A0A544QT82_9FIRM</name>
<evidence type="ECO:0000256" key="5">
    <source>
        <dbReference type="ARBA" id="ARBA00024867"/>
    </source>
</evidence>
<gene>
    <name evidence="10" type="ORF">EXD82_09395</name>
</gene>
<dbReference type="CDD" id="cd00383">
    <property type="entry name" value="trans_reg_C"/>
    <property type="match status" value="1"/>
</dbReference>
<dbReference type="GO" id="GO:0000156">
    <property type="term" value="F:phosphorelay response regulator activity"/>
    <property type="evidence" value="ECO:0007669"/>
    <property type="project" value="TreeGrafter"/>
</dbReference>
<feature type="DNA-binding region" description="OmpR/PhoB-type" evidence="7">
    <location>
        <begin position="130"/>
        <end position="231"/>
    </location>
</feature>
<proteinExistence type="predicted"/>
<keyword evidence="2" id="KW-0805">Transcription regulation</keyword>
<dbReference type="PROSITE" id="PS51755">
    <property type="entry name" value="OMPR_PHOB"/>
    <property type="match status" value="1"/>
</dbReference>
<dbReference type="SUPFAM" id="SSF46894">
    <property type="entry name" value="C-terminal effector domain of the bipartite response regulators"/>
    <property type="match status" value="1"/>
</dbReference>
<evidence type="ECO:0000313" key="11">
    <source>
        <dbReference type="Proteomes" id="UP000317863"/>
    </source>
</evidence>
<reference evidence="10 11" key="1">
    <citation type="submission" date="2019-02" db="EMBL/GenBank/DDBJ databases">
        <title>Peptostreptococcaceae bacterium ZHW00191 nov., a new bacterium isolated from the human gut.</title>
        <authorList>
            <person name="Zhou H.-W."/>
            <person name="Chen X.-J."/>
        </authorList>
    </citation>
    <scope>NUCLEOTIDE SEQUENCE [LARGE SCALE GENOMIC DNA]</scope>
    <source>
        <strain evidence="10 11">ZHW00191</strain>
    </source>
</reference>
<dbReference type="GO" id="GO:0005829">
    <property type="term" value="C:cytosol"/>
    <property type="evidence" value="ECO:0007669"/>
    <property type="project" value="TreeGrafter"/>
</dbReference>
<evidence type="ECO:0000256" key="6">
    <source>
        <dbReference type="PROSITE-ProRule" id="PRU00169"/>
    </source>
</evidence>
<comment type="function">
    <text evidence="5">May play the central regulatory role in sporulation. It may be an element of the effector pathway responsible for the activation of sporulation genes in response to nutritional stress. Spo0A may act in concert with spo0H (a sigma factor) to control the expression of some genes that are critical to the sporulation process.</text>
</comment>
<dbReference type="InterPro" id="IPR039420">
    <property type="entry name" value="WalR-like"/>
</dbReference>
<dbReference type="OrthoDB" id="9803564at2"/>
<dbReference type="SMART" id="SM00862">
    <property type="entry name" value="Trans_reg_C"/>
    <property type="match status" value="1"/>
</dbReference>
<evidence type="ECO:0000256" key="2">
    <source>
        <dbReference type="ARBA" id="ARBA00023015"/>
    </source>
</evidence>
<dbReference type="PANTHER" id="PTHR48111">
    <property type="entry name" value="REGULATOR OF RPOS"/>
    <property type="match status" value="1"/>
</dbReference>
<dbReference type="InterPro" id="IPR011006">
    <property type="entry name" value="CheY-like_superfamily"/>
</dbReference>
<dbReference type="GO" id="GO:0006355">
    <property type="term" value="P:regulation of DNA-templated transcription"/>
    <property type="evidence" value="ECO:0007669"/>
    <property type="project" value="InterPro"/>
</dbReference>
<dbReference type="Gene3D" id="1.10.10.10">
    <property type="entry name" value="Winged helix-like DNA-binding domain superfamily/Winged helix DNA-binding domain"/>
    <property type="match status" value="1"/>
</dbReference>
<accession>A0A544QT82</accession>
<keyword evidence="4" id="KW-0804">Transcription</keyword>